<proteinExistence type="predicted"/>
<evidence type="ECO:0000313" key="2">
    <source>
        <dbReference type="Proteomes" id="UP000322976"/>
    </source>
</evidence>
<dbReference type="AlphaFoldDB" id="A0A5D8QEJ5"/>
<gene>
    <name evidence="1" type="ORF">FWJ32_05805</name>
</gene>
<evidence type="ECO:0008006" key="3">
    <source>
        <dbReference type="Google" id="ProtNLM"/>
    </source>
</evidence>
<reference evidence="1 2" key="1">
    <citation type="submission" date="2019-08" db="EMBL/GenBank/DDBJ databases">
        <title>Calorimonas adulescens gen. nov., sp. nov., an anaerobic thermophilic bacterium from Sakhalin hot spring.</title>
        <authorList>
            <person name="Khomyakova M.A."/>
            <person name="Merkel A.Y."/>
            <person name="Novikov A."/>
            <person name="Bonch-Osmolovskaya E.A."/>
            <person name="Slobodkin A.I."/>
        </authorList>
    </citation>
    <scope>NUCLEOTIDE SEQUENCE [LARGE SCALE GENOMIC DNA]</scope>
    <source>
        <strain evidence="1 2">A05MB</strain>
    </source>
</reference>
<sequence length="228" mass="25014">MAFSKKQVGQFQIVPGPVEPGQVPDPTEIACIITDKVYDACSQRVCIDTIPAIPFIPTISTPIEFGGCRDFVITVPAGFSVTPIPDRDGFSRVMGTFQVSFNVVLSNTVTNTTQLIPVTTTFDKDVVLYVPQPSPANIRFEAMAECLFGRVNPINTIDVIIGVFVIIKSAITVQLLIPAYGFCPTPPECEEFPTNVCEQFMTAPFPEFFPPQIFEICPPYGPYSPYCL</sequence>
<evidence type="ECO:0000313" key="1">
    <source>
        <dbReference type="EMBL" id="TZE82266.1"/>
    </source>
</evidence>
<name>A0A5D8QEJ5_9THEO</name>
<protein>
    <recommendedName>
        <fullName evidence="3">DUF3794 domain-containing protein</fullName>
    </recommendedName>
</protein>
<comment type="caution">
    <text evidence="1">The sequence shown here is derived from an EMBL/GenBank/DDBJ whole genome shotgun (WGS) entry which is preliminary data.</text>
</comment>
<dbReference type="RefSeq" id="WP_149545027.1">
    <property type="nucleotide sequence ID" value="NZ_VTPS01000007.1"/>
</dbReference>
<accession>A0A5D8QEJ5</accession>
<dbReference type="EMBL" id="VTPS01000007">
    <property type="protein sequence ID" value="TZE82266.1"/>
    <property type="molecule type" value="Genomic_DNA"/>
</dbReference>
<dbReference type="Proteomes" id="UP000322976">
    <property type="component" value="Unassembled WGS sequence"/>
</dbReference>
<organism evidence="1 2">
    <name type="scientific">Calorimonas adulescens</name>
    <dbReference type="NCBI Taxonomy" id="2606906"/>
    <lineage>
        <taxon>Bacteria</taxon>
        <taxon>Bacillati</taxon>
        <taxon>Bacillota</taxon>
        <taxon>Clostridia</taxon>
        <taxon>Thermoanaerobacterales</taxon>
        <taxon>Thermoanaerobacteraceae</taxon>
        <taxon>Calorimonas</taxon>
    </lineage>
</organism>
<keyword evidence="2" id="KW-1185">Reference proteome</keyword>